<dbReference type="STRING" id="49390.A0A068V4D5"/>
<keyword evidence="3" id="KW-1185">Reference proteome</keyword>
<protein>
    <submittedName>
        <fullName evidence="2">Uncharacterized protein</fullName>
    </submittedName>
</protein>
<proteinExistence type="predicted"/>
<name>A0A068V4D5_COFCA</name>
<dbReference type="Proteomes" id="UP000295252">
    <property type="component" value="Chromosome VII"/>
</dbReference>
<evidence type="ECO:0000313" key="3">
    <source>
        <dbReference type="Proteomes" id="UP000295252"/>
    </source>
</evidence>
<dbReference type="Gramene" id="CDP14693">
    <property type="protein sequence ID" value="CDP14693"/>
    <property type="gene ID" value="GSCOC_T00042107001"/>
</dbReference>
<gene>
    <name evidence="2" type="ORF">GSCOC_T00042107001</name>
</gene>
<dbReference type="InParanoid" id="A0A068V4D5"/>
<sequence length="121" mass="13343">MAVANEKPPMSEVKVWSFCRLPFWQSTNNAAAGGGGGSGSSSLQQNHLAAADHQPSIKVASVAKSFLPTRRRLGLDPPNKLYFPCMWANLFSLMHASFSLMLYIYVREAEVVHFDACLHCE</sequence>
<dbReference type="AlphaFoldDB" id="A0A068V4D5"/>
<organism evidence="2 3">
    <name type="scientific">Coffea canephora</name>
    <name type="common">Robusta coffee</name>
    <dbReference type="NCBI Taxonomy" id="49390"/>
    <lineage>
        <taxon>Eukaryota</taxon>
        <taxon>Viridiplantae</taxon>
        <taxon>Streptophyta</taxon>
        <taxon>Embryophyta</taxon>
        <taxon>Tracheophyta</taxon>
        <taxon>Spermatophyta</taxon>
        <taxon>Magnoliopsida</taxon>
        <taxon>eudicotyledons</taxon>
        <taxon>Gunneridae</taxon>
        <taxon>Pentapetalae</taxon>
        <taxon>asterids</taxon>
        <taxon>lamiids</taxon>
        <taxon>Gentianales</taxon>
        <taxon>Rubiaceae</taxon>
        <taxon>Ixoroideae</taxon>
        <taxon>Gardenieae complex</taxon>
        <taxon>Bertiereae - Coffeeae clade</taxon>
        <taxon>Coffeeae</taxon>
        <taxon>Coffea</taxon>
    </lineage>
</organism>
<reference evidence="3" key="1">
    <citation type="journal article" date="2014" name="Science">
        <title>The coffee genome provides insight into the convergent evolution of caffeine biosynthesis.</title>
        <authorList>
            <person name="Denoeud F."/>
            <person name="Carretero-Paulet L."/>
            <person name="Dereeper A."/>
            <person name="Droc G."/>
            <person name="Guyot R."/>
            <person name="Pietrella M."/>
            <person name="Zheng C."/>
            <person name="Alberti A."/>
            <person name="Anthony F."/>
            <person name="Aprea G."/>
            <person name="Aury J.M."/>
            <person name="Bento P."/>
            <person name="Bernard M."/>
            <person name="Bocs S."/>
            <person name="Campa C."/>
            <person name="Cenci A."/>
            <person name="Combes M.C."/>
            <person name="Crouzillat D."/>
            <person name="Da Silva C."/>
            <person name="Daddiego L."/>
            <person name="De Bellis F."/>
            <person name="Dussert S."/>
            <person name="Garsmeur O."/>
            <person name="Gayraud T."/>
            <person name="Guignon V."/>
            <person name="Jahn K."/>
            <person name="Jamilloux V."/>
            <person name="Joet T."/>
            <person name="Labadie K."/>
            <person name="Lan T."/>
            <person name="Leclercq J."/>
            <person name="Lepelley M."/>
            <person name="Leroy T."/>
            <person name="Li L.T."/>
            <person name="Librado P."/>
            <person name="Lopez L."/>
            <person name="Munoz A."/>
            <person name="Noel B."/>
            <person name="Pallavicini A."/>
            <person name="Perrotta G."/>
            <person name="Poncet V."/>
            <person name="Pot D."/>
            <person name="Priyono X."/>
            <person name="Rigoreau M."/>
            <person name="Rouard M."/>
            <person name="Rozas J."/>
            <person name="Tranchant-Dubreuil C."/>
            <person name="VanBuren R."/>
            <person name="Zhang Q."/>
            <person name="Andrade A.C."/>
            <person name="Argout X."/>
            <person name="Bertrand B."/>
            <person name="de Kochko A."/>
            <person name="Graziosi G."/>
            <person name="Henry R.J."/>
            <person name="Jayarama X."/>
            <person name="Ming R."/>
            <person name="Nagai C."/>
            <person name="Rounsley S."/>
            <person name="Sankoff D."/>
            <person name="Giuliano G."/>
            <person name="Albert V.A."/>
            <person name="Wincker P."/>
            <person name="Lashermes P."/>
        </authorList>
    </citation>
    <scope>NUCLEOTIDE SEQUENCE [LARGE SCALE GENOMIC DNA]</scope>
    <source>
        <strain evidence="3">cv. DH200-94</strain>
    </source>
</reference>
<dbReference type="EMBL" id="HG739175">
    <property type="protein sequence ID" value="CDP14693.1"/>
    <property type="molecule type" value="Genomic_DNA"/>
</dbReference>
<accession>A0A068V4D5</accession>
<evidence type="ECO:0000256" key="1">
    <source>
        <dbReference type="SAM" id="MobiDB-lite"/>
    </source>
</evidence>
<evidence type="ECO:0000313" key="2">
    <source>
        <dbReference type="EMBL" id="CDP14693.1"/>
    </source>
</evidence>
<dbReference type="OMA" id="DACLHCE"/>
<feature type="region of interest" description="Disordered" evidence="1">
    <location>
        <begin position="31"/>
        <end position="52"/>
    </location>
</feature>
<dbReference type="PhylomeDB" id="A0A068V4D5"/>